<dbReference type="Gene3D" id="3.20.20.370">
    <property type="entry name" value="Glycoside hydrolase/deacetylase"/>
    <property type="match status" value="1"/>
</dbReference>
<dbReference type="PROSITE" id="PS51677">
    <property type="entry name" value="NODB"/>
    <property type="match status" value="1"/>
</dbReference>
<dbReference type="PANTHER" id="PTHR10587">
    <property type="entry name" value="GLYCOSYL TRANSFERASE-RELATED"/>
    <property type="match status" value="1"/>
</dbReference>
<dbReference type="InterPro" id="IPR002509">
    <property type="entry name" value="NODB_dom"/>
</dbReference>
<comment type="caution">
    <text evidence="4">The sequence shown here is derived from an EMBL/GenBank/DDBJ whole genome shotgun (WGS) entry which is preliminary data.</text>
</comment>
<evidence type="ECO:0000313" key="4">
    <source>
        <dbReference type="EMBL" id="OYD56854.1"/>
    </source>
</evidence>
<dbReference type="SUPFAM" id="SSF88713">
    <property type="entry name" value="Glycoside hydrolase/deacetylase"/>
    <property type="match status" value="1"/>
</dbReference>
<dbReference type="Proteomes" id="UP000215059">
    <property type="component" value="Unassembled WGS sequence"/>
</dbReference>
<gene>
    <name evidence="4" type="ORF">CGZ90_14970</name>
</gene>
<evidence type="ECO:0000259" key="3">
    <source>
        <dbReference type="PROSITE" id="PS51677"/>
    </source>
</evidence>
<dbReference type="AlphaFoldDB" id="A0A235F6S7"/>
<evidence type="ECO:0000256" key="1">
    <source>
        <dbReference type="ARBA" id="ARBA00022723"/>
    </source>
</evidence>
<dbReference type="GO" id="GO:0005975">
    <property type="term" value="P:carbohydrate metabolic process"/>
    <property type="evidence" value="ECO:0007669"/>
    <property type="project" value="InterPro"/>
</dbReference>
<name>A0A235F6S7_9BACL</name>
<dbReference type="EMBL" id="NOII01000010">
    <property type="protein sequence ID" value="OYD56854.1"/>
    <property type="molecule type" value="Genomic_DNA"/>
</dbReference>
<keyword evidence="1" id="KW-0479">Metal-binding</keyword>
<reference evidence="4 5" key="1">
    <citation type="submission" date="2017-07" db="EMBL/GenBank/DDBJ databases">
        <title>Fictibacillus sp. nov. GDSW-R2A3 Genome sequencing and assembly.</title>
        <authorList>
            <person name="Mayilraj S."/>
        </authorList>
    </citation>
    <scope>NUCLEOTIDE SEQUENCE [LARGE SCALE GENOMIC DNA]</scope>
    <source>
        <strain evidence="4 5">GDSW-R2A3</strain>
    </source>
</reference>
<keyword evidence="5" id="KW-1185">Reference proteome</keyword>
<dbReference type="GO" id="GO:0016020">
    <property type="term" value="C:membrane"/>
    <property type="evidence" value="ECO:0007669"/>
    <property type="project" value="TreeGrafter"/>
</dbReference>
<sequence>MTSETVVYDWNDERIITSAKEWRATVNKQLILTFDDGPSSVLGEILNTLKSHNVKALFFWQTRLLYEKRPWRRVLDEGHMIGGHSIRHPDLKKLSYESQEKEISGSVRKIESITGQQVKFFRPPFGSYNDDTLLILKKLKLRPFLWDVAGLDWELKQKPDHIISNIISHAEEGSIILLHELQQTAVVLDELLRQLKKEGYEFILPE</sequence>
<organism evidence="4 5">
    <name type="scientific">Fictibacillus aquaticus</name>
    <dbReference type="NCBI Taxonomy" id="2021314"/>
    <lineage>
        <taxon>Bacteria</taxon>
        <taxon>Bacillati</taxon>
        <taxon>Bacillota</taxon>
        <taxon>Bacilli</taxon>
        <taxon>Bacillales</taxon>
        <taxon>Fictibacillaceae</taxon>
        <taxon>Fictibacillus</taxon>
    </lineage>
</organism>
<protein>
    <submittedName>
        <fullName evidence="4">Polysaccharide deacetylase</fullName>
    </submittedName>
</protein>
<dbReference type="InterPro" id="IPR011330">
    <property type="entry name" value="Glyco_hydro/deAcase_b/a-brl"/>
</dbReference>
<accession>A0A235F6S7</accession>
<proteinExistence type="predicted"/>
<dbReference type="RefSeq" id="WP_094253343.1">
    <property type="nucleotide sequence ID" value="NZ_JBHLXL010000001.1"/>
</dbReference>
<dbReference type="OrthoDB" id="9812065at2"/>
<keyword evidence="2" id="KW-0378">Hydrolase</keyword>
<evidence type="ECO:0000256" key="2">
    <source>
        <dbReference type="ARBA" id="ARBA00022801"/>
    </source>
</evidence>
<dbReference type="PANTHER" id="PTHR10587:SF133">
    <property type="entry name" value="CHITIN DEACETYLASE 1-RELATED"/>
    <property type="match status" value="1"/>
</dbReference>
<dbReference type="CDD" id="cd10917">
    <property type="entry name" value="CE4_NodB_like_6s_7s"/>
    <property type="match status" value="1"/>
</dbReference>
<feature type="domain" description="NodB homology" evidence="3">
    <location>
        <begin position="28"/>
        <end position="203"/>
    </location>
</feature>
<dbReference type="InterPro" id="IPR050248">
    <property type="entry name" value="Polysacc_deacetylase_ArnD"/>
</dbReference>
<evidence type="ECO:0000313" key="5">
    <source>
        <dbReference type="Proteomes" id="UP000215059"/>
    </source>
</evidence>
<dbReference type="Pfam" id="PF01522">
    <property type="entry name" value="Polysacc_deac_1"/>
    <property type="match status" value="1"/>
</dbReference>
<dbReference type="GO" id="GO:0016810">
    <property type="term" value="F:hydrolase activity, acting on carbon-nitrogen (but not peptide) bonds"/>
    <property type="evidence" value="ECO:0007669"/>
    <property type="project" value="InterPro"/>
</dbReference>
<dbReference type="GO" id="GO:0046872">
    <property type="term" value="F:metal ion binding"/>
    <property type="evidence" value="ECO:0007669"/>
    <property type="project" value="UniProtKB-KW"/>
</dbReference>